<keyword evidence="1 3" id="KW-0175">Coiled coil</keyword>
<evidence type="ECO:0000313" key="8">
    <source>
        <dbReference type="EMBL" id="ERN07897.1"/>
    </source>
</evidence>
<evidence type="ECO:0000256" key="1">
    <source>
        <dbReference type="ARBA" id="ARBA00023054"/>
    </source>
</evidence>
<keyword evidence="9" id="KW-1185">Reference proteome</keyword>
<feature type="domain" description="Zinc finger-XS" evidence="7">
    <location>
        <begin position="43"/>
        <end position="83"/>
    </location>
</feature>
<dbReference type="Pfam" id="PF03470">
    <property type="entry name" value="zf-XS"/>
    <property type="match status" value="1"/>
</dbReference>
<evidence type="ECO:0000259" key="6">
    <source>
        <dbReference type="Pfam" id="PF03469"/>
    </source>
</evidence>
<protein>
    <recommendedName>
        <fullName evidence="10">Factor of DNA methylation 1-5/IDN2 domain-containing protein</fullName>
    </recommendedName>
</protein>
<feature type="region of interest" description="Disordered" evidence="4">
    <location>
        <begin position="88"/>
        <end position="107"/>
    </location>
</feature>
<evidence type="ECO:0000256" key="4">
    <source>
        <dbReference type="SAM" id="MobiDB-lite"/>
    </source>
</evidence>
<name>W1PD92_AMBTC</name>
<dbReference type="Gramene" id="ERN07897">
    <property type="protein sequence ID" value="ERN07897"/>
    <property type="gene ID" value="AMTR_s00012p00230440"/>
</dbReference>
<dbReference type="eggNOG" id="ENOG502QRE8">
    <property type="taxonomic scope" value="Eukaryota"/>
</dbReference>
<evidence type="ECO:0000259" key="5">
    <source>
        <dbReference type="Pfam" id="PF03468"/>
    </source>
</evidence>
<evidence type="ECO:0000259" key="7">
    <source>
        <dbReference type="Pfam" id="PF03470"/>
    </source>
</evidence>
<dbReference type="STRING" id="13333.W1PD92"/>
<dbReference type="EMBL" id="KI393609">
    <property type="protein sequence ID" value="ERN07897.1"/>
    <property type="molecule type" value="Genomic_DNA"/>
</dbReference>
<accession>W1PD92</accession>
<reference evidence="9" key="1">
    <citation type="journal article" date="2013" name="Science">
        <title>The Amborella genome and the evolution of flowering plants.</title>
        <authorList>
            <consortium name="Amborella Genome Project"/>
        </authorList>
    </citation>
    <scope>NUCLEOTIDE SEQUENCE [LARGE SCALE GENOMIC DNA]</scope>
</reference>
<dbReference type="KEGG" id="atr:18436136"/>
<dbReference type="InterPro" id="IPR038588">
    <property type="entry name" value="XS_domain_sf"/>
</dbReference>
<dbReference type="InterPro" id="IPR005381">
    <property type="entry name" value="Znf-XS_domain"/>
</dbReference>
<dbReference type="PANTHER" id="PTHR21596:SF3">
    <property type="entry name" value="FACTOR OF DNA METHYLATION 1-RELATED"/>
    <property type="match status" value="1"/>
</dbReference>
<sequence length="641" mass="75243">MGSSSDEEGEISESDIDECVENIYSELKSGKHLIKNYDGTFRCPFCKGKKKQDYRHKDLLQHATGVGASSNRGTEEKAKHQALGKFLKEEVPDEPGHSNEQKELPKPLTMSKSDDLLVFPWMGIIVNIETDYIRKDGKYVGLGSTQLKDELEKEKLRPVKVHAKWNHQGHTGKAVVDFHKDWTGHHDAMSFEKHYAELHRGKKQWFHEKRSGRSHKKGFYGWVARLDDYEAEDIIGKHLRQNGDLKTVADLAQEQERRKQMLVQDLANEIDNKNRRIESHEEKLKEMEYQKNELDKKLALQDEAHRKELKKERQRQADNWTQLMEERNRHKATLDLERDRLERRHRELERLEAHNDAEKKKLEEEKRKNALKNSSLEKASLEQKIVDGEVKKLMEHHKIEQERLANVIRKQQKELNEKQTLEVEIQKLKGELVMMKHMGGENNSEVCEKMKLVTEELQEKENEMESLEELNSVLVSKERETNDELQAARKEAIQYFKDQTHGRAHIGVKRMGVLDEQPFYRAVKAKLPNEDWQLKASELCSLWDAHTRDPAWHPFKTVSIDGKDREVIDENDEKFKELRDEYGDEVCKAVETAMLELNDYNPSGRYPVPALWHFKEGRQASLQEVIHHFVKQNKTKKRKRT</sequence>
<dbReference type="InterPro" id="IPR045177">
    <property type="entry name" value="FDM1-5/IDN2"/>
</dbReference>
<dbReference type="Pfam" id="PF03468">
    <property type="entry name" value="XS"/>
    <property type="match status" value="1"/>
</dbReference>
<dbReference type="GO" id="GO:0080188">
    <property type="term" value="P:gene silencing by siRNA-directed DNA methylation"/>
    <property type="evidence" value="ECO:0007669"/>
    <property type="project" value="InterPro"/>
</dbReference>
<evidence type="ECO:0000256" key="3">
    <source>
        <dbReference type="SAM" id="Coils"/>
    </source>
</evidence>
<organism evidence="8 9">
    <name type="scientific">Amborella trichopoda</name>
    <dbReference type="NCBI Taxonomy" id="13333"/>
    <lineage>
        <taxon>Eukaryota</taxon>
        <taxon>Viridiplantae</taxon>
        <taxon>Streptophyta</taxon>
        <taxon>Embryophyta</taxon>
        <taxon>Tracheophyta</taxon>
        <taxon>Spermatophyta</taxon>
        <taxon>Magnoliopsida</taxon>
        <taxon>Amborellales</taxon>
        <taxon>Amborellaceae</taxon>
        <taxon>Amborella</taxon>
    </lineage>
</organism>
<evidence type="ECO:0000313" key="9">
    <source>
        <dbReference type="Proteomes" id="UP000017836"/>
    </source>
</evidence>
<dbReference type="InterPro" id="IPR005380">
    <property type="entry name" value="XS_domain"/>
</dbReference>
<evidence type="ECO:0000256" key="2">
    <source>
        <dbReference type="ARBA" id="ARBA00023158"/>
    </source>
</evidence>
<feature type="domain" description="Factor of DNA methylation 1-5/IDN2" evidence="6">
    <location>
        <begin position="509"/>
        <end position="639"/>
    </location>
</feature>
<feature type="coiled-coil region" evidence="3">
    <location>
        <begin position="252"/>
        <end position="480"/>
    </location>
</feature>
<dbReference type="OMA" id="CYSCESE"/>
<dbReference type="Pfam" id="PF03469">
    <property type="entry name" value="XH"/>
    <property type="match status" value="1"/>
</dbReference>
<feature type="compositionally biased region" description="Basic and acidic residues" evidence="4">
    <location>
        <begin position="88"/>
        <end position="105"/>
    </location>
</feature>
<dbReference type="PANTHER" id="PTHR21596">
    <property type="entry name" value="RIBONUCLEASE P SUBUNIT P38"/>
    <property type="match status" value="1"/>
</dbReference>
<gene>
    <name evidence="8" type="ORF">AMTR_s00012p00230440</name>
</gene>
<dbReference type="HOGENOM" id="CLU_021775_1_1_1"/>
<evidence type="ECO:0008006" key="10">
    <source>
        <dbReference type="Google" id="ProtNLM"/>
    </source>
</evidence>
<dbReference type="Gene3D" id="3.30.70.2890">
    <property type="entry name" value="XS domain"/>
    <property type="match status" value="1"/>
</dbReference>
<feature type="domain" description="XS" evidence="5">
    <location>
        <begin position="114"/>
        <end position="230"/>
    </location>
</feature>
<dbReference type="Proteomes" id="UP000017836">
    <property type="component" value="Unassembled WGS sequence"/>
</dbReference>
<dbReference type="InterPro" id="IPR005379">
    <property type="entry name" value="FDM1-5/IDN2_XH"/>
</dbReference>
<dbReference type="OrthoDB" id="1892195at2759"/>
<proteinExistence type="predicted"/>
<keyword evidence="2" id="KW-0943">RNA-mediated gene silencing</keyword>
<dbReference type="AlphaFoldDB" id="W1PD92"/>